<keyword evidence="7 11" id="KW-0210">Decarboxylase</keyword>
<comment type="function">
    <text evidence="11">Converts alpha-amino-beta-carboxymuconate-epsilon-semialdehyde (ACMS) to alpha-aminomuconate semialdehyde (AMS).</text>
</comment>
<evidence type="ECO:0000256" key="11">
    <source>
        <dbReference type="RuleBase" id="RU366045"/>
    </source>
</evidence>
<evidence type="ECO:0000256" key="1">
    <source>
        <dbReference type="ARBA" id="ARBA00005079"/>
    </source>
</evidence>
<organism evidence="14">
    <name type="scientific">Notodromas monacha</name>
    <dbReference type="NCBI Taxonomy" id="399045"/>
    <lineage>
        <taxon>Eukaryota</taxon>
        <taxon>Metazoa</taxon>
        <taxon>Ecdysozoa</taxon>
        <taxon>Arthropoda</taxon>
        <taxon>Crustacea</taxon>
        <taxon>Oligostraca</taxon>
        <taxon>Ostracoda</taxon>
        <taxon>Podocopa</taxon>
        <taxon>Podocopida</taxon>
        <taxon>Cypridocopina</taxon>
        <taxon>Cypridoidea</taxon>
        <taxon>Cyprididae</taxon>
        <taxon>Notodromas</taxon>
    </lineage>
</organism>
<feature type="domain" description="Amidohydrolase-related" evidence="13">
    <location>
        <begin position="25"/>
        <end position="348"/>
    </location>
</feature>
<dbReference type="Gene3D" id="3.20.20.140">
    <property type="entry name" value="Metal-dependent hydrolases"/>
    <property type="match status" value="1"/>
</dbReference>
<name>A0A7R9C3Y2_9CRUS</name>
<feature type="compositionally biased region" description="Polar residues" evidence="12">
    <location>
        <begin position="1"/>
        <end position="13"/>
    </location>
</feature>
<dbReference type="EC" id="4.1.1.45" evidence="4 11"/>
<dbReference type="AlphaFoldDB" id="A0A7R9C3Y2"/>
<dbReference type="GO" id="GO:0001760">
    <property type="term" value="F:aminocarboxymuconate-semialdehyde decarboxylase activity"/>
    <property type="evidence" value="ECO:0007669"/>
    <property type="project" value="UniProtKB-UniRule"/>
</dbReference>
<dbReference type="Pfam" id="PF04909">
    <property type="entry name" value="Amidohydro_2"/>
    <property type="match status" value="1"/>
</dbReference>
<accession>A0A7R9C3Y2</accession>
<evidence type="ECO:0000256" key="2">
    <source>
        <dbReference type="ARBA" id="ARBA00005871"/>
    </source>
</evidence>
<evidence type="ECO:0000256" key="3">
    <source>
        <dbReference type="ARBA" id="ARBA00011245"/>
    </source>
</evidence>
<evidence type="ECO:0000313" key="14">
    <source>
        <dbReference type="EMBL" id="CAD7285202.1"/>
    </source>
</evidence>
<keyword evidence="6" id="KW-0479">Metal-binding</keyword>
<evidence type="ECO:0000256" key="12">
    <source>
        <dbReference type="SAM" id="MobiDB-lite"/>
    </source>
</evidence>
<protein>
    <recommendedName>
        <fullName evidence="5 11">2-amino-3-carboxymuconate-6-semialdehyde decarboxylase</fullName>
        <ecNumber evidence="4 11">4.1.1.45</ecNumber>
    </recommendedName>
    <alternativeName>
        <fullName evidence="10 11">Picolinate carboxylase</fullName>
    </alternativeName>
</protein>
<gene>
    <name evidence="14" type="ORF">NMOB1V02_LOCUS12804</name>
</gene>
<proteinExistence type="inferred from homology"/>
<dbReference type="EMBL" id="OA894513">
    <property type="protein sequence ID" value="CAD7285202.1"/>
    <property type="molecule type" value="Genomic_DNA"/>
</dbReference>
<reference evidence="14" key="1">
    <citation type="submission" date="2020-11" db="EMBL/GenBank/DDBJ databases">
        <authorList>
            <person name="Tran Van P."/>
        </authorList>
    </citation>
    <scope>NUCLEOTIDE SEQUENCE</scope>
</reference>
<dbReference type="GO" id="GO:0019748">
    <property type="term" value="P:secondary metabolic process"/>
    <property type="evidence" value="ECO:0007669"/>
    <property type="project" value="TreeGrafter"/>
</dbReference>
<dbReference type="OrthoDB" id="191270at2759"/>
<evidence type="ECO:0000256" key="7">
    <source>
        <dbReference type="ARBA" id="ARBA00022793"/>
    </source>
</evidence>
<dbReference type="EMBL" id="CAJPEX010012476">
    <property type="protein sequence ID" value="CAG0925354.1"/>
    <property type="molecule type" value="Genomic_DNA"/>
</dbReference>
<evidence type="ECO:0000256" key="9">
    <source>
        <dbReference type="ARBA" id="ARBA00023239"/>
    </source>
</evidence>
<dbReference type="UniPathway" id="UPA00270"/>
<evidence type="ECO:0000256" key="10">
    <source>
        <dbReference type="ARBA" id="ARBA00031120"/>
    </source>
</evidence>
<dbReference type="InterPro" id="IPR006680">
    <property type="entry name" value="Amidohydro-rel"/>
</dbReference>
<comment type="catalytic activity">
    <reaction evidence="11">
        <text>2-amino-3-carboxymuconate 6-semialdehyde + H(+) = 2-aminomuconate 6-semialdehyde + CO2</text>
        <dbReference type="Rhea" id="RHEA:16557"/>
        <dbReference type="ChEBI" id="CHEBI:15378"/>
        <dbReference type="ChEBI" id="CHEBI:16526"/>
        <dbReference type="ChEBI" id="CHEBI:77634"/>
        <dbReference type="ChEBI" id="CHEBI:77803"/>
        <dbReference type="EC" id="4.1.1.45"/>
    </reaction>
</comment>
<dbReference type="GO" id="GO:0005829">
    <property type="term" value="C:cytosol"/>
    <property type="evidence" value="ECO:0007669"/>
    <property type="project" value="UniProtKB-UniRule"/>
</dbReference>
<feature type="region of interest" description="Disordered" evidence="12">
    <location>
        <begin position="1"/>
        <end position="47"/>
    </location>
</feature>
<keyword evidence="9 11" id="KW-0456">Lyase</keyword>
<dbReference type="PANTHER" id="PTHR21240">
    <property type="entry name" value="2-AMINO-3-CARBOXYLMUCONATE-6-SEMIALDEHYDE DECARBOXYLASE"/>
    <property type="match status" value="1"/>
</dbReference>
<evidence type="ECO:0000313" key="15">
    <source>
        <dbReference type="Proteomes" id="UP000678499"/>
    </source>
</evidence>
<keyword evidence="15" id="KW-1185">Reference proteome</keyword>
<evidence type="ECO:0000256" key="4">
    <source>
        <dbReference type="ARBA" id="ARBA00012365"/>
    </source>
</evidence>
<dbReference type="GO" id="GO:0016787">
    <property type="term" value="F:hydrolase activity"/>
    <property type="evidence" value="ECO:0007669"/>
    <property type="project" value="InterPro"/>
</dbReference>
<evidence type="ECO:0000259" key="13">
    <source>
        <dbReference type="Pfam" id="PF04909"/>
    </source>
</evidence>
<dbReference type="Proteomes" id="UP000678499">
    <property type="component" value="Unassembled WGS sequence"/>
</dbReference>
<comment type="subunit">
    <text evidence="3 11">Monomer.</text>
</comment>
<evidence type="ECO:0000256" key="6">
    <source>
        <dbReference type="ARBA" id="ARBA00022723"/>
    </source>
</evidence>
<evidence type="ECO:0000256" key="5">
    <source>
        <dbReference type="ARBA" id="ARBA00021214"/>
    </source>
</evidence>
<sequence>MDNATTNNTTTCISNGNSSDNNNKDTHRHHPPSTNNNNNNDNDNNAIHRAHPSAEMKRGNQTFRVVDENCWDSGARLRDMDATGVTLQALSTVPVMFNYWAKPEDTMETSKFLNDDIAVRIAQHPDRFVGLATLPLQAPLLAVEELKRVAVDLKFSGIQIGSHVNQWNLDEPALHPVYKTAEDLGLAIFVHPWDMDTAGGRLVKYWMPWLVGMPSETAAAICSILMGNILDLFPRLKFCFAHGGGAFPFTVGRITHGHQVRPDLCATNCKVSPQDYLGRFYTDSLVHDAKALDYLISVIGEDKVILGSDYPFPLGESHPGQLTEEAKLLGSDLKERILWRNAVEFLGLDRVVQQQQQQARLASA</sequence>
<feature type="compositionally biased region" description="Low complexity" evidence="12">
    <location>
        <begin position="35"/>
        <end position="45"/>
    </location>
</feature>
<dbReference type="SUPFAM" id="SSF51556">
    <property type="entry name" value="Metallo-dependent hydrolases"/>
    <property type="match status" value="1"/>
</dbReference>
<dbReference type="InterPro" id="IPR032466">
    <property type="entry name" value="Metal_Hydrolase"/>
</dbReference>
<evidence type="ECO:0000256" key="8">
    <source>
        <dbReference type="ARBA" id="ARBA00022833"/>
    </source>
</evidence>
<keyword evidence="8" id="KW-0862">Zinc</keyword>
<dbReference type="InterPro" id="IPR032465">
    <property type="entry name" value="ACMSD"/>
</dbReference>
<dbReference type="PANTHER" id="PTHR21240:SF27">
    <property type="entry name" value="2-AMINO-3-CARBOXYMUCONATE-6-SEMIALDEHYDE DECARBOXYLASE"/>
    <property type="match status" value="1"/>
</dbReference>
<comment type="similarity">
    <text evidence="2">Belongs to the metallo-dependent hydrolases superfamily. ACMSD family.</text>
</comment>
<dbReference type="GO" id="GO:1904985">
    <property type="term" value="P:negative regulation of quinolinate biosynthetic process"/>
    <property type="evidence" value="ECO:0007669"/>
    <property type="project" value="UniProtKB-UniRule"/>
</dbReference>
<comment type="pathway">
    <text evidence="1 11">Secondary metabolite metabolism; quinolate metabolism.</text>
</comment>
<dbReference type="GO" id="GO:0046872">
    <property type="term" value="F:metal ion binding"/>
    <property type="evidence" value="ECO:0007669"/>
    <property type="project" value="UniProtKB-KW"/>
</dbReference>